<organism evidence="3 4">
    <name type="scientific">Candidatus Nealsonbacteria bacterium RIFCSPLOWO2_12_FULL_39_31</name>
    <dbReference type="NCBI Taxonomy" id="1801676"/>
    <lineage>
        <taxon>Bacteria</taxon>
        <taxon>Candidatus Nealsoniibacteriota</taxon>
    </lineage>
</organism>
<dbReference type="GO" id="GO:0009307">
    <property type="term" value="P:DNA restriction-modification system"/>
    <property type="evidence" value="ECO:0007669"/>
    <property type="project" value="UniProtKB-KW"/>
</dbReference>
<dbReference type="AlphaFoldDB" id="A0A1G2ELZ4"/>
<comment type="caution">
    <text evidence="3">The sequence shown here is derived from an EMBL/GenBank/DDBJ whole genome shotgun (WGS) entry which is preliminary data.</text>
</comment>
<dbReference type="Proteomes" id="UP000179122">
    <property type="component" value="Unassembled WGS sequence"/>
</dbReference>
<evidence type="ECO:0000256" key="2">
    <source>
        <dbReference type="ARBA" id="ARBA00023125"/>
    </source>
</evidence>
<evidence type="ECO:0000256" key="1">
    <source>
        <dbReference type="ARBA" id="ARBA00022747"/>
    </source>
</evidence>
<keyword evidence="2" id="KW-0238">DNA-binding</keyword>
<reference evidence="3 4" key="1">
    <citation type="journal article" date="2016" name="Nat. Commun.">
        <title>Thousands of microbial genomes shed light on interconnected biogeochemical processes in an aquifer system.</title>
        <authorList>
            <person name="Anantharaman K."/>
            <person name="Brown C.T."/>
            <person name="Hug L.A."/>
            <person name="Sharon I."/>
            <person name="Castelle C.J."/>
            <person name="Probst A.J."/>
            <person name="Thomas B.C."/>
            <person name="Singh A."/>
            <person name="Wilkins M.J."/>
            <person name="Karaoz U."/>
            <person name="Brodie E.L."/>
            <person name="Williams K.H."/>
            <person name="Hubbard S.S."/>
            <person name="Banfield J.F."/>
        </authorList>
    </citation>
    <scope>NUCLEOTIDE SEQUENCE [LARGE SCALE GENOMIC DNA]</scope>
</reference>
<dbReference type="EMBL" id="MHML01000017">
    <property type="protein sequence ID" value="OGZ26805.1"/>
    <property type="molecule type" value="Genomic_DNA"/>
</dbReference>
<gene>
    <name evidence="3" type="ORF">A3F95_01970</name>
</gene>
<evidence type="ECO:0000313" key="3">
    <source>
        <dbReference type="EMBL" id="OGZ26805.1"/>
    </source>
</evidence>
<dbReference type="GO" id="GO:0003677">
    <property type="term" value="F:DNA binding"/>
    <property type="evidence" value="ECO:0007669"/>
    <property type="project" value="UniProtKB-KW"/>
</dbReference>
<proteinExistence type="predicted"/>
<dbReference type="SUPFAM" id="SSF116734">
    <property type="entry name" value="DNA methylase specificity domain"/>
    <property type="match status" value="1"/>
</dbReference>
<dbReference type="InterPro" id="IPR044946">
    <property type="entry name" value="Restrct_endonuc_typeI_TRD_sf"/>
</dbReference>
<evidence type="ECO:0000313" key="4">
    <source>
        <dbReference type="Proteomes" id="UP000179122"/>
    </source>
</evidence>
<dbReference type="Gene3D" id="3.90.220.20">
    <property type="entry name" value="DNA methylase specificity domains"/>
    <property type="match status" value="1"/>
</dbReference>
<sequence length="89" mass="9862">MTYPTKKLGGVTKIEGGGTPSTKNPLFWNSDVLWLTPKELSDFSGREIFDTERKIISEGLILGKKAKLKELFDSALAKLMTSEKKSKDA</sequence>
<keyword evidence="1" id="KW-0680">Restriction system</keyword>
<protein>
    <submittedName>
        <fullName evidence="3">Uncharacterized protein</fullName>
    </submittedName>
</protein>
<accession>A0A1G2ELZ4</accession>
<name>A0A1G2ELZ4_9BACT</name>